<dbReference type="InterPro" id="IPR014790">
    <property type="entry name" value="MutL_C"/>
</dbReference>
<accession>A0A139IU11</accession>
<reference evidence="4 5" key="1">
    <citation type="submission" date="2015-07" db="EMBL/GenBank/DDBJ databases">
        <title>Comparative genomics of the Sigatoka disease complex on banana suggests a link between parallel evolutionary changes in Pseudocercospora fijiensis and Pseudocercospora eumusae and increased virulence on the banana host.</title>
        <authorList>
            <person name="Chang T.-C."/>
            <person name="Salvucci A."/>
            <person name="Crous P.W."/>
            <person name="Stergiopoulos I."/>
        </authorList>
    </citation>
    <scope>NUCLEOTIDE SEQUENCE [LARGE SCALE GENOMIC DNA]</scope>
    <source>
        <strain evidence="4 5">CBS 116634</strain>
    </source>
</reference>
<dbReference type="EMBL" id="LFZO01000009">
    <property type="protein sequence ID" value="KXT18241.1"/>
    <property type="molecule type" value="Genomic_DNA"/>
</dbReference>
<comment type="similarity">
    <text evidence="1">Belongs to the DNA mismatch repair MutL/HexB family.</text>
</comment>
<proteinExistence type="inferred from homology"/>
<feature type="region of interest" description="Disordered" evidence="2">
    <location>
        <begin position="428"/>
        <end position="480"/>
    </location>
</feature>
<dbReference type="OrthoDB" id="429932at2759"/>
<evidence type="ECO:0000256" key="1">
    <source>
        <dbReference type="ARBA" id="ARBA00006082"/>
    </source>
</evidence>
<dbReference type="STRING" id="113226.A0A139IU11"/>
<dbReference type="Gene3D" id="3.30.1540.20">
    <property type="entry name" value="MutL, C-terminal domain, dimerisation subdomain"/>
    <property type="match status" value="1"/>
</dbReference>
<dbReference type="GO" id="GO:0032300">
    <property type="term" value="C:mismatch repair complex"/>
    <property type="evidence" value="ECO:0007669"/>
    <property type="project" value="InterPro"/>
</dbReference>
<dbReference type="Proteomes" id="UP000073492">
    <property type="component" value="Unassembled WGS sequence"/>
</dbReference>
<dbReference type="PANTHER" id="PTHR10073">
    <property type="entry name" value="DNA MISMATCH REPAIR PROTEIN MLH, PMS, MUTL"/>
    <property type="match status" value="1"/>
</dbReference>
<dbReference type="InterPro" id="IPR037198">
    <property type="entry name" value="MutL_C_sf"/>
</dbReference>
<organism evidence="4 5">
    <name type="scientific">Pseudocercospora musae</name>
    <dbReference type="NCBI Taxonomy" id="113226"/>
    <lineage>
        <taxon>Eukaryota</taxon>
        <taxon>Fungi</taxon>
        <taxon>Dikarya</taxon>
        <taxon>Ascomycota</taxon>
        <taxon>Pezizomycotina</taxon>
        <taxon>Dothideomycetes</taxon>
        <taxon>Dothideomycetidae</taxon>
        <taxon>Mycosphaerellales</taxon>
        <taxon>Mycosphaerellaceae</taxon>
        <taxon>Pseudocercospora</taxon>
    </lineage>
</organism>
<evidence type="ECO:0000313" key="4">
    <source>
        <dbReference type="EMBL" id="KXT18241.1"/>
    </source>
</evidence>
<dbReference type="GO" id="GO:0005524">
    <property type="term" value="F:ATP binding"/>
    <property type="evidence" value="ECO:0007669"/>
    <property type="project" value="InterPro"/>
</dbReference>
<gene>
    <name evidence="4" type="ORF">AC579_2877</name>
</gene>
<dbReference type="PANTHER" id="PTHR10073:SF47">
    <property type="entry name" value="DNA MISMATCH REPAIR PROTEIN MLH3"/>
    <property type="match status" value="1"/>
</dbReference>
<dbReference type="Gene3D" id="3.30.565.10">
    <property type="entry name" value="Histidine kinase-like ATPase, C-terminal domain"/>
    <property type="match status" value="1"/>
</dbReference>
<dbReference type="AlphaFoldDB" id="A0A139IU11"/>
<dbReference type="InterPro" id="IPR042120">
    <property type="entry name" value="MutL_C_dimsub"/>
</dbReference>
<protein>
    <recommendedName>
        <fullName evidence="3">MutL C-terminal dimerisation domain-containing protein</fullName>
    </recommendedName>
</protein>
<feature type="region of interest" description="Disordered" evidence="2">
    <location>
        <begin position="542"/>
        <end position="566"/>
    </location>
</feature>
<dbReference type="InterPro" id="IPR038973">
    <property type="entry name" value="MutL/Mlh/Pms-like"/>
</dbReference>
<dbReference type="GO" id="GO:0006298">
    <property type="term" value="P:mismatch repair"/>
    <property type="evidence" value="ECO:0007669"/>
    <property type="project" value="InterPro"/>
</dbReference>
<dbReference type="GO" id="GO:0016887">
    <property type="term" value="F:ATP hydrolysis activity"/>
    <property type="evidence" value="ECO:0007669"/>
    <property type="project" value="InterPro"/>
</dbReference>
<evidence type="ECO:0000256" key="2">
    <source>
        <dbReference type="SAM" id="MobiDB-lite"/>
    </source>
</evidence>
<evidence type="ECO:0000313" key="5">
    <source>
        <dbReference type="Proteomes" id="UP000073492"/>
    </source>
</evidence>
<dbReference type="SUPFAM" id="SSF55874">
    <property type="entry name" value="ATPase domain of HSP90 chaperone/DNA topoisomerase II/histidine kinase"/>
    <property type="match status" value="1"/>
</dbReference>
<dbReference type="SMART" id="SM00853">
    <property type="entry name" value="MutL_C"/>
    <property type="match status" value="1"/>
</dbReference>
<feature type="compositionally biased region" description="Low complexity" evidence="2">
    <location>
        <begin position="450"/>
        <end position="462"/>
    </location>
</feature>
<feature type="domain" description="MutL C-terminal dimerisation" evidence="3">
    <location>
        <begin position="782"/>
        <end position="992"/>
    </location>
</feature>
<dbReference type="Pfam" id="PF13589">
    <property type="entry name" value="HATPase_c_3"/>
    <property type="match status" value="1"/>
</dbReference>
<keyword evidence="5" id="KW-1185">Reference proteome</keyword>
<dbReference type="GO" id="GO:0140664">
    <property type="term" value="F:ATP-dependent DNA damage sensor activity"/>
    <property type="evidence" value="ECO:0007669"/>
    <property type="project" value="InterPro"/>
</dbReference>
<dbReference type="InterPro" id="IPR036890">
    <property type="entry name" value="HATPase_C_sf"/>
</dbReference>
<feature type="region of interest" description="Disordered" evidence="2">
    <location>
        <begin position="346"/>
        <end position="372"/>
    </location>
</feature>
<sequence length="1077" mass="117168">MSSEEDGLFHATSPSAQRILPLSAHAISQIHSSKHVTSLAHVVLSLLENSLDAGANRIDVSVDWRRGGCTVDDNGVGIATSEFEPNGGLGKLYCTSKHRGSLPTIYATHGSTGTFLAELAALSLLSITSTHEADDTISNITLHHGRAIARDTKAGQTSRFSALHLRHGTSIFVRDLFGSMPVRVKQRALAVDASPEDNKDWLELKRGITSLILPWPHFCTIKLSDANANARIVTLSSGNASSLALTEKSLQGLAGKVIKHDIRDVLPVLFQAGFASPETRSAWIPLSATTSAIRLKGMICLEPAPTKQCQFIAIGITPCGRAGEHNELYGAVNKVFSNSSFGSIETSVEDDDNRYRSKREKSTIEQPKPQKGIDRHPMYFIKLELVSGTSKSSTTSGPLNEAVLHSLVEILEAAVTAWLDSHLLRPRKRRRRKKEQHYTPARLPNRFSVSNTTSRDSSLDSTSSRDSRLRNCPANIDAKGRDQQQLAGVLGTARQLSVPDPAIAKHGYQELSKVSGFRMGRPRLQGGVHHTSLVAARMGAEYPSVSGQADRPRSPRRVRPPSIEAEQYSRIEKSKKNSAYLAIQPTRLDSNERSENFGEVDEGHVVAAANAIAGGDHYCGAAGDDAIVTWTDPATKQLFRVNSRTGVVLPSTAQRVSHSADSGFGTAPRQRAGIDTALSSAGKPISLARRSTLSKDSLSLISTPGSAWLPGFLREWNNPVFTQRSEERIPVASVDGPGLSESAEMRSFCSHVRNNDNPFCTMNARSDAGTKISRSALQRARVIAQVDQKFVLAKLPYISDDSTEEGASLVLIDQHAASERIILESLFDQLCDGHPSAADNAGGTFTISATELANTTRTKSLLFEIPSSEKDLFIQYRPHFAVWGIHYHLKTSSEDYRNKKPRHTLTITSLPTPIAERCANTPSLTIDLLRSEIWAIADGTKKAIPPTFNNQSLTGDASFPVWMNLLPNMPTHMLQLLNSRACRSAIMFNDPLTMPECQEMIEKLGTCVFPFICAHGRVAMVPVMNFGCKDEGFGGFDVGKKMFGGDSDGRSDDGYSHAEKGVNIRALGKFMNIVASK</sequence>
<comment type="caution">
    <text evidence="4">The sequence shown here is derived from an EMBL/GenBank/DDBJ whole genome shotgun (WGS) entry which is preliminary data.</text>
</comment>
<dbReference type="SUPFAM" id="SSF118116">
    <property type="entry name" value="DNA mismatch repair protein MutL"/>
    <property type="match status" value="1"/>
</dbReference>
<name>A0A139IU11_9PEZI</name>
<evidence type="ECO:0000259" key="3">
    <source>
        <dbReference type="SMART" id="SM00853"/>
    </source>
</evidence>